<organism evidence="2 3">
    <name type="scientific">Nocardiopsis composta</name>
    <dbReference type="NCBI Taxonomy" id="157465"/>
    <lineage>
        <taxon>Bacteria</taxon>
        <taxon>Bacillati</taxon>
        <taxon>Actinomycetota</taxon>
        <taxon>Actinomycetes</taxon>
        <taxon>Streptosporangiales</taxon>
        <taxon>Nocardiopsidaceae</taxon>
        <taxon>Nocardiopsis</taxon>
    </lineage>
</organism>
<feature type="domain" description="DUF218" evidence="1">
    <location>
        <begin position="47"/>
        <end position="151"/>
    </location>
</feature>
<evidence type="ECO:0000313" key="2">
    <source>
        <dbReference type="EMBL" id="MBB5430321.1"/>
    </source>
</evidence>
<dbReference type="CDD" id="cd06259">
    <property type="entry name" value="YdcF-like"/>
    <property type="match status" value="1"/>
</dbReference>
<dbReference type="InterPro" id="IPR014729">
    <property type="entry name" value="Rossmann-like_a/b/a_fold"/>
</dbReference>
<sequence>MDSVEAVPISGEVHAWARELWDFHTAPAREDEPARGEVVLALGSHDLRVAGHAARLWHEGAAPLVVFSGDRGRRTGGGHGHARWERREAEVFADASGLPDRAVLLETRATNTGENFAFSRELCTQHGVRVREAVATAKPYMARRALAAAEVHWPGVRWRFRAFGGGYEGYPDEHYGAEELICFLVGDLQRLVIYPRRGWAAPVRVPDRVAEAYERLVRAGFTEHLVPGEPAALG</sequence>
<dbReference type="EMBL" id="JACHDB010000001">
    <property type="protein sequence ID" value="MBB5430321.1"/>
    <property type="molecule type" value="Genomic_DNA"/>
</dbReference>
<dbReference type="Pfam" id="PF02698">
    <property type="entry name" value="DUF218"/>
    <property type="match status" value="1"/>
</dbReference>
<gene>
    <name evidence="2" type="ORF">HDA36_000405</name>
</gene>
<dbReference type="Gene3D" id="3.40.50.620">
    <property type="entry name" value="HUPs"/>
    <property type="match status" value="1"/>
</dbReference>
<evidence type="ECO:0000313" key="3">
    <source>
        <dbReference type="Proteomes" id="UP000572635"/>
    </source>
</evidence>
<dbReference type="InterPro" id="IPR003848">
    <property type="entry name" value="DUF218"/>
</dbReference>
<protein>
    <recommendedName>
        <fullName evidence="1">DUF218 domain-containing protein</fullName>
    </recommendedName>
</protein>
<dbReference type="GO" id="GO:0005886">
    <property type="term" value="C:plasma membrane"/>
    <property type="evidence" value="ECO:0007669"/>
    <property type="project" value="TreeGrafter"/>
</dbReference>
<comment type="caution">
    <text evidence="2">The sequence shown here is derived from an EMBL/GenBank/DDBJ whole genome shotgun (WGS) entry which is preliminary data.</text>
</comment>
<accession>A0A7W8QH96</accession>
<keyword evidence="3" id="KW-1185">Reference proteome</keyword>
<proteinExistence type="predicted"/>
<dbReference type="InterPro" id="IPR051599">
    <property type="entry name" value="Cell_Envelope_Assoc"/>
</dbReference>
<dbReference type="AlphaFoldDB" id="A0A7W8QH96"/>
<dbReference type="Proteomes" id="UP000572635">
    <property type="component" value="Unassembled WGS sequence"/>
</dbReference>
<reference evidence="2 3" key="1">
    <citation type="submission" date="2020-08" db="EMBL/GenBank/DDBJ databases">
        <title>Sequencing the genomes of 1000 actinobacteria strains.</title>
        <authorList>
            <person name="Klenk H.-P."/>
        </authorList>
    </citation>
    <scope>NUCLEOTIDE SEQUENCE [LARGE SCALE GENOMIC DNA]</scope>
    <source>
        <strain evidence="2 3">DSM 44551</strain>
    </source>
</reference>
<dbReference type="RefSeq" id="WP_184388109.1">
    <property type="nucleotide sequence ID" value="NZ_BAAAJD010000174.1"/>
</dbReference>
<dbReference type="PANTHER" id="PTHR30336:SF20">
    <property type="entry name" value="DUF218 DOMAIN-CONTAINING PROTEIN"/>
    <property type="match status" value="1"/>
</dbReference>
<evidence type="ECO:0000259" key="1">
    <source>
        <dbReference type="Pfam" id="PF02698"/>
    </source>
</evidence>
<dbReference type="PANTHER" id="PTHR30336">
    <property type="entry name" value="INNER MEMBRANE PROTEIN, PROBABLE PERMEASE"/>
    <property type="match status" value="1"/>
</dbReference>
<name>A0A7W8QH96_9ACTN</name>